<feature type="transmembrane region" description="Helical" evidence="1">
    <location>
        <begin position="6"/>
        <end position="22"/>
    </location>
</feature>
<evidence type="ECO:0000313" key="3">
    <source>
        <dbReference type="Proteomes" id="UP000198935"/>
    </source>
</evidence>
<keyword evidence="1" id="KW-0472">Membrane</keyword>
<reference evidence="3" key="1">
    <citation type="submission" date="2016-10" db="EMBL/GenBank/DDBJ databases">
        <authorList>
            <person name="Varghese N."/>
            <person name="Submissions S."/>
        </authorList>
    </citation>
    <scope>NUCLEOTIDE SEQUENCE [LARGE SCALE GENOMIC DNA]</scope>
    <source>
        <strain evidence="3">SP</strain>
    </source>
</reference>
<keyword evidence="3" id="KW-1185">Reference proteome</keyword>
<keyword evidence="1" id="KW-1133">Transmembrane helix</keyword>
<gene>
    <name evidence="2" type="ORF">SAMN05421736_101154</name>
</gene>
<proteinExistence type="predicted"/>
<organism evidence="2 3">
    <name type="scientific">Evansella caseinilytica</name>
    <dbReference type="NCBI Taxonomy" id="1503961"/>
    <lineage>
        <taxon>Bacteria</taxon>
        <taxon>Bacillati</taxon>
        <taxon>Bacillota</taxon>
        <taxon>Bacilli</taxon>
        <taxon>Bacillales</taxon>
        <taxon>Bacillaceae</taxon>
        <taxon>Evansella</taxon>
    </lineage>
</organism>
<feature type="transmembrane region" description="Helical" evidence="1">
    <location>
        <begin position="95"/>
        <end position="117"/>
    </location>
</feature>
<protein>
    <submittedName>
        <fullName evidence="2">Uncharacterized protein</fullName>
    </submittedName>
</protein>
<feature type="transmembrane region" description="Helical" evidence="1">
    <location>
        <begin position="29"/>
        <end position="54"/>
    </location>
</feature>
<dbReference type="OrthoDB" id="2851062at2"/>
<evidence type="ECO:0000256" key="1">
    <source>
        <dbReference type="SAM" id="Phobius"/>
    </source>
</evidence>
<dbReference type="AlphaFoldDB" id="A0A1H3GG02"/>
<name>A0A1H3GG02_9BACI</name>
<feature type="transmembrane region" description="Helical" evidence="1">
    <location>
        <begin position="123"/>
        <end position="143"/>
    </location>
</feature>
<dbReference type="EMBL" id="FNPI01000001">
    <property type="protein sequence ID" value="SDY01987.1"/>
    <property type="molecule type" value="Genomic_DNA"/>
</dbReference>
<accession>A0A1H3GG02</accession>
<sequence length="147" mass="17720">MLYVSAVTILLAVIVWLMPKNMQRRDIYILWISVSFVEIIVDVTLGSPVFGLYYFAGEDKVSPEALGLKLIMAPLFGVIYFNYMPKRFLRFLPYWLIWAAFSTFFEWTTVYFGYLTYKNWNLWYSALFYFAAMPLMRWHYFYIKHEE</sequence>
<dbReference type="Proteomes" id="UP000198935">
    <property type="component" value="Unassembled WGS sequence"/>
</dbReference>
<keyword evidence="1" id="KW-0812">Transmembrane</keyword>
<dbReference type="STRING" id="1503961.SAMN05421736_101154"/>
<evidence type="ECO:0000313" key="2">
    <source>
        <dbReference type="EMBL" id="SDY01987.1"/>
    </source>
</evidence>
<feature type="transmembrane region" description="Helical" evidence="1">
    <location>
        <begin position="66"/>
        <end position="83"/>
    </location>
</feature>